<accession>A0ABY2X077</accession>
<evidence type="ECO:0000313" key="2">
    <source>
        <dbReference type="Proteomes" id="UP001193035"/>
    </source>
</evidence>
<organism evidence="1 2">
    <name type="scientific">Ruegeria sediminis</name>
    <dbReference type="NCBI Taxonomy" id="2583820"/>
    <lineage>
        <taxon>Bacteria</taxon>
        <taxon>Pseudomonadati</taxon>
        <taxon>Pseudomonadota</taxon>
        <taxon>Alphaproteobacteria</taxon>
        <taxon>Rhodobacterales</taxon>
        <taxon>Roseobacteraceae</taxon>
        <taxon>Ruegeria</taxon>
    </lineage>
</organism>
<proteinExistence type="predicted"/>
<gene>
    <name evidence="1" type="ORF">FGK63_05800</name>
</gene>
<dbReference type="RefSeq" id="WP_138840663.1">
    <property type="nucleotide sequence ID" value="NZ_VCPD01000002.1"/>
</dbReference>
<name>A0ABY2X077_9RHOB</name>
<reference evidence="1 2" key="1">
    <citation type="submission" date="2019-05" db="EMBL/GenBank/DDBJ databases">
        <title>Ruegeria sp. nov., isolated from tidal flat.</title>
        <authorList>
            <person name="Kim W."/>
        </authorList>
    </citation>
    <scope>NUCLEOTIDE SEQUENCE [LARGE SCALE GENOMIC DNA]</scope>
    <source>
        <strain evidence="1 2">CAU 1488</strain>
    </source>
</reference>
<dbReference type="Proteomes" id="UP001193035">
    <property type="component" value="Unassembled WGS sequence"/>
</dbReference>
<comment type="caution">
    <text evidence="1">The sequence shown here is derived from an EMBL/GenBank/DDBJ whole genome shotgun (WGS) entry which is preliminary data.</text>
</comment>
<evidence type="ECO:0000313" key="1">
    <source>
        <dbReference type="EMBL" id="TMV08634.1"/>
    </source>
</evidence>
<sequence length="223" mass="24988">MKLLPVLILAATPVQAERMRFPPADEAGRDPSLLAFRDALLAHVAERDTEAVVAAACPDIHLGHGGSGGPEELRERLTLPPDTLAEEYRDQADDMREAYWVALEQTLAAPGYFDDMGEFWMPHQWRIRLPASVDPIHAYFVTGTRVALRDRADGDARILDQISHEVVLIADHDPQAEYQKVMLTDGTRGFMHRDYLWSMVGHRAALVKSDDGRWQLCTFVSGD</sequence>
<keyword evidence="2" id="KW-1185">Reference proteome</keyword>
<protein>
    <submittedName>
        <fullName evidence="1">SH3 domain-containing protein</fullName>
    </submittedName>
</protein>
<dbReference type="EMBL" id="VCPD01000002">
    <property type="protein sequence ID" value="TMV08634.1"/>
    <property type="molecule type" value="Genomic_DNA"/>
</dbReference>